<dbReference type="RefSeq" id="WP_038263119.1">
    <property type="nucleotide sequence ID" value="NZ_FSRH01000008.1"/>
</dbReference>
<feature type="domain" description="HTH cro/C1-type" evidence="1">
    <location>
        <begin position="10"/>
        <end position="64"/>
    </location>
</feature>
<gene>
    <name evidence="2" type="ORF">CLIT_8c01040</name>
</gene>
<dbReference type="Proteomes" id="UP000027946">
    <property type="component" value="Unassembled WGS sequence"/>
</dbReference>
<dbReference type="PROSITE" id="PS50943">
    <property type="entry name" value="HTH_CROC1"/>
    <property type="match status" value="1"/>
</dbReference>
<dbReference type="Pfam" id="PF01381">
    <property type="entry name" value="HTH_3"/>
    <property type="match status" value="1"/>
</dbReference>
<dbReference type="GO" id="GO:0003677">
    <property type="term" value="F:DNA binding"/>
    <property type="evidence" value="ECO:0007669"/>
    <property type="project" value="InterPro"/>
</dbReference>
<accession>A0A069RIG0</accession>
<dbReference type="SMART" id="SM00530">
    <property type="entry name" value="HTH_XRE"/>
    <property type="match status" value="1"/>
</dbReference>
<dbReference type="AlphaFoldDB" id="A0A069RIG0"/>
<name>A0A069RIG0_PEPLI</name>
<sequence length="147" mass="16423">MSKSCRNIYKTSRVNAGFTQEQAAEILTVSVRSLADYETGKRIPSDEVVCAMVRTYDAKHLAYMHLKENTLVGRTYLPDVEFSDIAKSVLKLQKEISDMRKVNDSMIEIACDGIIDEHEEEEWKGIAKEIGDVAGAAMALMFLSNLA</sequence>
<dbReference type="InterPro" id="IPR010982">
    <property type="entry name" value="Lambda_DNA-bd_dom_sf"/>
</dbReference>
<reference evidence="2 3" key="1">
    <citation type="submission" date="2014-03" db="EMBL/GenBank/DDBJ databases">
        <title>Genome sequence of Clostridium litorale W6, DSM 5388.</title>
        <authorList>
            <person name="Poehlein A."/>
            <person name="Jagirdar A."/>
            <person name="Khonsari B."/>
            <person name="Chibani C.M."/>
            <person name="Gutierrez Gutierrez D.A."/>
            <person name="Davydova E."/>
            <person name="Alghaithi H.S."/>
            <person name="Nair K.P."/>
            <person name="Dhamotharan K."/>
            <person name="Chandran L."/>
            <person name="G W."/>
            <person name="Daniel R."/>
        </authorList>
    </citation>
    <scope>NUCLEOTIDE SEQUENCE [LARGE SCALE GENOMIC DNA]</scope>
    <source>
        <strain evidence="2 3">W6</strain>
    </source>
</reference>
<dbReference type="InterPro" id="IPR001387">
    <property type="entry name" value="Cro/C1-type_HTH"/>
</dbReference>
<protein>
    <submittedName>
        <fullName evidence="2">Putative prophage lambdaCh01, transcriptional regulator</fullName>
    </submittedName>
</protein>
<dbReference type="EMBL" id="JJMM01000008">
    <property type="protein sequence ID" value="KDR95935.1"/>
    <property type="molecule type" value="Genomic_DNA"/>
</dbReference>
<evidence type="ECO:0000313" key="2">
    <source>
        <dbReference type="EMBL" id="KDR95935.1"/>
    </source>
</evidence>
<evidence type="ECO:0000259" key="1">
    <source>
        <dbReference type="PROSITE" id="PS50943"/>
    </source>
</evidence>
<dbReference type="SUPFAM" id="SSF47413">
    <property type="entry name" value="lambda repressor-like DNA-binding domains"/>
    <property type="match status" value="1"/>
</dbReference>
<dbReference type="Gene3D" id="1.10.260.40">
    <property type="entry name" value="lambda repressor-like DNA-binding domains"/>
    <property type="match status" value="1"/>
</dbReference>
<keyword evidence="3" id="KW-1185">Reference proteome</keyword>
<organism evidence="2 3">
    <name type="scientific">Peptoclostridium litorale DSM 5388</name>
    <dbReference type="NCBI Taxonomy" id="1121324"/>
    <lineage>
        <taxon>Bacteria</taxon>
        <taxon>Bacillati</taxon>
        <taxon>Bacillota</taxon>
        <taxon>Clostridia</taxon>
        <taxon>Peptostreptococcales</taxon>
        <taxon>Peptoclostridiaceae</taxon>
        <taxon>Peptoclostridium</taxon>
    </lineage>
</organism>
<comment type="caution">
    <text evidence="2">The sequence shown here is derived from an EMBL/GenBank/DDBJ whole genome shotgun (WGS) entry which is preliminary data.</text>
</comment>
<dbReference type="CDD" id="cd00093">
    <property type="entry name" value="HTH_XRE"/>
    <property type="match status" value="1"/>
</dbReference>
<evidence type="ECO:0000313" key="3">
    <source>
        <dbReference type="Proteomes" id="UP000027946"/>
    </source>
</evidence>
<proteinExistence type="predicted"/>
<dbReference type="STRING" id="1121324.CLIT_8c01040"/>
<dbReference type="eggNOG" id="COG1813">
    <property type="taxonomic scope" value="Bacteria"/>
</dbReference>
<dbReference type="OrthoDB" id="1624259at2"/>